<dbReference type="PANTHER" id="PTHR46656:SF3">
    <property type="entry name" value="PUTATIVE-RELATED"/>
    <property type="match status" value="1"/>
</dbReference>
<gene>
    <name evidence="2" type="ORF">KP509_37G038700</name>
</gene>
<dbReference type="EMBL" id="CM035442">
    <property type="protein sequence ID" value="KAH7279821.1"/>
    <property type="molecule type" value="Genomic_DNA"/>
</dbReference>
<evidence type="ECO:0008006" key="4">
    <source>
        <dbReference type="Google" id="ProtNLM"/>
    </source>
</evidence>
<dbReference type="Proteomes" id="UP000825935">
    <property type="component" value="Chromosome 37"/>
</dbReference>
<name>A0A8T2Q858_CERRI</name>
<dbReference type="EMBL" id="CM035442">
    <property type="protein sequence ID" value="KAH7279820.1"/>
    <property type="molecule type" value="Genomic_DNA"/>
</dbReference>
<dbReference type="Pfam" id="PF13692">
    <property type="entry name" value="Glyco_trans_1_4"/>
    <property type="match status" value="1"/>
</dbReference>
<feature type="chain" id="PRO_5036275806" description="Glycosyl transferase family 1 domain-containing protein" evidence="1">
    <location>
        <begin position="26"/>
        <end position="493"/>
    </location>
</feature>
<feature type="signal peptide" evidence="1">
    <location>
        <begin position="1"/>
        <end position="25"/>
    </location>
</feature>
<dbReference type="OrthoDB" id="2193793at2759"/>
<proteinExistence type="predicted"/>
<organism evidence="2 3">
    <name type="scientific">Ceratopteris richardii</name>
    <name type="common">Triangle waterfern</name>
    <dbReference type="NCBI Taxonomy" id="49495"/>
    <lineage>
        <taxon>Eukaryota</taxon>
        <taxon>Viridiplantae</taxon>
        <taxon>Streptophyta</taxon>
        <taxon>Embryophyta</taxon>
        <taxon>Tracheophyta</taxon>
        <taxon>Polypodiopsida</taxon>
        <taxon>Polypodiidae</taxon>
        <taxon>Polypodiales</taxon>
        <taxon>Pteridineae</taxon>
        <taxon>Pteridaceae</taxon>
        <taxon>Parkerioideae</taxon>
        <taxon>Ceratopteris</taxon>
    </lineage>
</organism>
<evidence type="ECO:0000256" key="1">
    <source>
        <dbReference type="SAM" id="SignalP"/>
    </source>
</evidence>
<dbReference type="Gene3D" id="3.40.50.2000">
    <property type="entry name" value="Glycogen Phosphorylase B"/>
    <property type="match status" value="1"/>
</dbReference>
<dbReference type="EMBL" id="CM035442">
    <property type="protein sequence ID" value="KAH7279819.1"/>
    <property type="molecule type" value="Genomic_DNA"/>
</dbReference>
<protein>
    <recommendedName>
        <fullName evidence="4">Glycosyl transferase family 1 domain-containing protein</fullName>
    </recommendedName>
</protein>
<dbReference type="SUPFAM" id="SSF53756">
    <property type="entry name" value="UDP-Glycosyltransferase/glycogen phosphorylase"/>
    <property type="match status" value="1"/>
</dbReference>
<keyword evidence="3" id="KW-1185">Reference proteome</keyword>
<dbReference type="OMA" id="SVFKWEY"/>
<sequence length="493" mass="56544">MRIPRRNCAIWLTTVLITVFSVALSLQIRSPVCTDSGSLFCRLYHYIGFYNLAWRLEKLTLLIKTERGFLPTAEKSDVFSHPVLWMAPFLSSGGYCSEALSYIVGMSKSGLVPYLHVEHHGDLAQEIFWRGLPADIKDIIIKSYKPERPLNNTIVICHSEPGAWYPSLFETHTCPPTGYEEPLHVIGRTMFETDRVNLEHVKRCNRMEEVWVPSDFNMKTFADSGVDPSKLVKVVQSVDVSFFSPHDVEAFPLPETGQVFALEKEESDRTSIIDHFIFLSIFKWEYRKGWHLLIKAYLREFSAKDRVALYILTNAYHTDRTYRDDIIAYVKEIGLKKPVHGWPLLYVNDYHIPQLRLPNIYKAANAFVLPSRGEGWGRPHVEAMSMGLPVIATNWSGMTEYMTETNSYPIYVERLVEVEEGPFKGHLWAEPSATHLQSLMRHVFMNPLEAEAKGQLARKTMVEKYSPEIVTKQIVGHLMRIHSKKTAKCSTDA</sequence>
<dbReference type="PANTHER" id="PTHR46656">
    <property type="entry name" value="PUTATIVE-RELATED"/>
    <property type="match status" value="1"/>
</dbReference>
<evidence type="ECO:0000313" key="2">
    <source>
        <dbReference type="EMBL" id="KAH7279820.1"/>
    </source>
</evidence>
<dbReference type="AlphaFoldDB" id="A0A8T2Q858"/>
<accession>A0A8T2Q858</accession>
<reference evidence="2" key="1">
    <citation type="submission" date="2021-08" db="EMBL/GenBank/DDBJ databases">
        <title>WGS assembly of Ceratopteris richardii.</title>
        <authorList>
            <person name="Marchant D.B."/>
            <person name="Chen G."/>
            <person name="Jenkins J."/>
            <person name="Shu S."/>
            <person name="Leebens-Mack J."/>
            <person name="Grimwood J."/>
            <person name="Schmutz J."/>
            <person name="Soltis P."/>
            <person name="Soltis D."/>
            <person name="Chen Z.-H."/>
        </authorList>
    </citation>
    <scope>NUCLEOTIDE SEQUENCE</scope>
    <source>
        <strain evidence="2">Whitten #5841</strain>
        <tissue evidence="2">Leaf</tissue>
    </source>
</reference>
<evidence type="ECO:0000313" key="3">
    <source>
        <dbReference type="Proteomes" id="UP000825935"/>
    </source>
</evidence>
<keyword evidence="1" id="KW-0732">Signal</keyword>
<comment type="caution">
    <text evidence="2">The sequence shown here is derived from an EMBL/GenBank/DDBJ whole genome shotgun (WGS) entry which is preliminary data.</text>
</comment>